<dbReference type="GO" id="GO:0005524">
    <property type="term" value="F:ATP binding"/>
    <property type="evidence" value="ECO:0007669"/>
    <property type="project" value="InterPro"/>
</dbReference>
<feature type="region of interest" description="Disordered" evidence="3">
    <location>
        <begin position="827"/>
        <end position="878"/>
    </location>
</feature>
<dbReference type="CDD" id="cd00051">
    <property type="entry name" value="EFh"/>
    <property type="match status" value="1"/>
</dbReference>
<proteinExistence type="predicted"/>
<dbReference type="PROSITE" id="PS50222">
    <property type="entry name" value="EF_HAND_2"/>
    <property type="match status" value="1"/>
</dbReference>
<feature type="region of interest" description="Disordered" evidence="3">
    <location>
        <begin position="480"/>
        <end position="510"/>
    </location>
</feature>
<feature type="compositionally biased region" description="Basic residues" evidence="3">
    <location>
        <begin position="605"/>
        <end position="620"/>
    </location>
</feature>
<dbReference type="AlphaFoldDB" id="A0AAV2JHQ3"/>
<dbReference type="PANTHER" id="PTHR15508:SF4">
    <property type="entry name" value="RIBOSOMAL PROTEIN S6 KINASE-LIKE 1"/>
    <property type="match status" value="1"/>
</dbReference>
<dbReference type="SMART" id="SM00220">
    <property type="entry name" value="S_TKc"/>
    <property type="match status" value="1"/>
</dbReference>
<sequence>MLSFESLSLQEEDCTEPGWAHNEFETDLESDENEDGTREMGTAEVYLEACKLLGVVPVSYFLRNLGSTTVNLNHHGLGPLGCKAIAIALVTDMQINKLELAHNGILAEGASYVVEMLRANLTVQHVDLSHNRLLSAGAQCVANLLLDNISLKSIRLSGNGFIDDDGKYFADALQTNSRIKELDLSHNEFCGKGGEHLGHLLATNEGLEKLDLSWNYLRMKGAVALSAGLKVNVMLKNLDLSWNGFGNEGALAMGEALKFNNTLVSLNLNNNRLTNEGVGMLCKGLEFNDTLRVLLLEYNSITVEGALALVNVVKSSHRNALEEINISNVLVNETFVHLLELTCQDHPSLDVQYGGVGGFIAKKPPKRIDPMKVIQDYLDERKLRLWDFFRNIDKDGTMRVPVAEFRKAVQQSTIPLDRYQIEELIQRLDRDKTGIVDYRGLADTRKQMMRDHRRHLKKVESRQKKEKQKSDRILKTFQTAVEANTPHESMVMSPGPHKDDSGGPQPFSATPLSSWHHIAMSHSSRYLSNDHVHLPMLGSSSHYHRPSSSPGMRAYSQPNLLDSAFTSRGKSISAQGTRSDPEMSRHSAFTRSRPALEPRPPQGKPKTKKAKKKKVKKKALKGLTGPGLVHTEAAMAKRDYLVEAAKQIRMALDSEVNEDYEAAFSYYKNGVDLLLNGVQLDPNKERREAVKRKTTQYLKRAEEIFITHLQDNLGKGSAHLGGYSSLRFRPIRHLSSPVEDLEMCKVVGVSDKVLVVQSMVNKETFVVKSLMKSSWESRDQPTIIPQGVPYMVKLLRYYVSEDTVYLHLEHVKGGRLFSKLHKLRNEKTRAAPDRTPSGQHNNWTTTCHTSPATSTDLLSEGPEGRSSGGPNSHRPDADFMQRLDNCRTHSYIEETGCLQSTRTSFFTIPDKLSLQSGPSKTTLNPHIHPPAPSLCLQSSETQEKLALPLSCTRISQALDAMSGLDKKRAGTGLVECSTDFETAWKATEKSNEKTHLYSVADEYTDNKTSLDSSWTSAAFCNTVDGKQGLKLSNTEKGKKSGAEEAKGAPGSGWSWFGSTQQQQKQKKEERLESDSSDGRGEDQVIEVDGWCHLPRMAVKTTSEQRAEECWGLPEAEARVWGAQILLGLESLHEQGIICKDLNPRNVLLTTNGKVCLTFFGQWSEVQTELCSKAIERMYCAPEIGGVARVTEACDWWSLGALLFELLTGMPLWQLHPAGIHSHTQLLIPEHLSAAAASLLTELLQYDAGYRLGSGGGGVSDIKCHPFFSAISWKALSC</sequence>
<keyword evidence="1" id="KW-0433">Leucine-rich repeat</keyword>
<feature type="compositionally biased region" description="Basic and acidic residues" evidence="3">
    <location>
        <begin position="1065"/>
        <end position="1081"/>
    </location>
</feature>
<evidence type="ECO:0000256" key="2">
    <source>
        <dbReference type="ARBA" id="ARBA00022737"/>
    </source>
</evidence>
<feature type="compositionally biased region" description="Polar residues" evidence="3">
    <location>
        <begin position="568"/>
        <end position="578"/>
    </location>
</feature>
<dbReference type="InterPro" id="IPR036181">
    <property type="entry name" value="MIT_dom_sf"/>
</dbReference>
<dbReference type="SUPFAM" id="SSF116846">
    <property type="entry name" value="MIT domain"/>
    <property type="match status" value="1"/>
</dbReference>
<name>A0AAV2JHQ3_KNICA</name>
<dbReference type="InterPro" id="IPR051866">
    <property type="entry name" value="Intracell_Sig-Traffick_Protein"/>
</dbReference>
<dbReference type="InterPro" id="IPR007330">
    <property type="entry name" value="MIT_dom"/>
</dbReference>
<accession>A0AAV2JHQ3</accession>
<feature type="compositionally biased region" description="Low complexity" evidence="3">
    <location>
        <begin position="844"/>
        <end position="872"/>
    </location>
</feature>
<keyword evidence="2" id="KW-0677">Repeat</keyword>
<dbReference type="Gene3D" id="3.80.10.10">
    <property type="entry name" value="Ribonuclease Inhibitor"/>
    <property type="match status" value="1"/>
</dbReference>
<dbReference type="InterPro" id="IPR001611">
    <property type="entry name" value="Leu-rich_rpt"/>
</dbReference>
<evidence type="ECO:0000313" key="6">
    <source>
        <dbReference type="EMBL" id="CAL1575232.1"/>
    </source>
</evidence>
<feature type="compositionally biased region" description="Basic and acidic residues" evidence="3">
    <location>
        <begin position="458"/>
        <end position="473"/>
    </location>
</feature>
<dbReference type="PANTHER" id="PTHR15508">
    <property type="entry name" value="RIBOSOMAL PROTEIN S6 KINASE"/>
    <property type="match status" value="1"/>
</dbReference>
<dbReference type="CDD" id="cd02677">
    <property type="entry name" value="MIT_SNX15"/>
    <property type="match status" value="1"/>
</dbReference>
<dbReference type="Pfam" id="PF04212">
    <property type="entry name" value="MIT"/>
    <property type="match status" value="1"/>
</dbReference>
<gene>
    <name evidence="6" type="ORF">KC01_LOCUS6842</name>
</gene>
<evidence type="ECO:0000256" key="3">
    <source>
        <dbReference type="SAM" id="MobiDB-lite"/>
    </source>
</evidence>
<dbReference type="Pfam" id="PF13516">
    <property type="entry name" value="LRR_6"/>
    <property type="match status" value="3"/>
</dbReference>
<dbReference type="InterPro" id="IPR032675">
    <property type="entry name" value="LRR_dom_sf"/>
</dbReference>
<feature type="region of interest" description="Disordered" evidence="3">
    <location>
        <begin position="568"/>
        <end position="622"/>
    </location>
</feature>
<dbReference type="SUPFAM" id="SSF47473">
    <property type="entry name" value="EF-hand"/>
    <property type="match status" value="1"/>
</dbReference>
<dbReference type="Pfam" id="PF00069">
    <property type="entry name" value="Pkinase"/>
    <property type="match status" value="1"/>
</dbReference>
<feature type="domain" description="EF-hand" evidence="5">
    <location>
        <begin position="380"/>
        <end position="415"/>
    </location>
</feature>
<feature type="region of interest" description="Disordered" evidence="3">
    <location>
        <begin position="538"/>
        <end position="557"/>
    </location>
</feature>
<evidence type="ECO:0000259" key="4">
    <source>
        <dbReference type="PROSITE" id="PS50011"/>
    </source>
</evidence>
<dbReference type="PROSITE" id="PS50011">
    <property type="entry name" value="PROTEIN_KINASE_DOM"/>
    <property type="match status" value="1"/>
</dbReference>
<dbReference type="SUPFAM" id="SSF56112">
    <property type="entry name" value="Protein kinase-like (PK-like)"/>
    <property type="match status" value="1"/>
</dbReference>
<feature type="region of interest" description="Disordered" evidence="3">
    <location>
        <begin position="454"/>
        <end position="473"/>
    </location>
</feature>
<dbReference type="EMBL" id="OZ035834">
    <property type="protein sequence ID" value="CAL1575232.1"/>
    <property type="molecule type" value="Genomic_DNA"/>
</dbReference>
<protein>
    <submittedName>
        <fullName evidence="6">Uncharacterized protein</fullName>
    </submittedName>
</protein>
<organism evidence="6 7">
    <name type="scientific">Knipowitschia caucasica</name>
    <name type="common">Caucasian dwarf goby</name>
    <name type="synonym">Pomatoschistus caucasicus</name>
    <dbReference type="NCBI Taxonomy" id="637954"/>
    <lineage>
        <taxon>Eukaryota</taxon>
        <taxon>Metazoa</taxon>
        <taxon>Chordata</taxon>
        <taxon>Craniata</taxon>
        <taxon>Vertebrata</taxon>
        <taxon>Euteleostomi</taxon>
        <taxon>Actinopterygii</taxon>
        <taxon>Neopterygii</taxon>
        <taxon>Teleostei</taxon>
        <taxon>Neoteleostei</taxon>
        <taxon>Acanthomorphata</taxon>
        <taxon>Gobiaria</taxon>
        <taxon>Gobiiformes</taxon>
        <taxon>Gobioidei</taxon>
        <taxon>Gobiidae</taxon>
        <taxon>Gobiinae</taxon>
        <taxon>Knipowitschia</taxon>
    </lineage>
</organism>
<dbReference type="SMART" id="SM00745">
    <property type="entry name" value="MIT"/>
    <property type="match status" value="1"/>
</dbReference>
<dbReference type="InterPro" id="IPR011992">
    <property type="entry name" value="EF-hand-dom_pair"/>
</dbReference>
<dbReference type="Gene3D" id="1.10.510.10">
    <property type="entry name" value="Transferase(Phosphotransferase) domain 1"/>
    <property type="match status" value="1"/>
</dbReference>
<dbReference type="GO" id="GO:0004672">
    <property type="term" value="F:protein kinase activity"/>
    <property type="evidence" value="ECO:0007669"/>
    <property type="project" value="InterPro"/>
</dbReference>
<evidence type="ECO:0000259" key="5">
    <source>
        <dbReference type="PROSITE" id="PS50222"/>
    </source>
</evidence>
<feature type="compositionally biased region" description="Acidic residues" evidence="3">
    <location>
        <begin position="25"/>
        <end position="34"/>
    </location>
</feature>
<reference evidence="6 7" key="1">
    <citation type="submission" date="2024-04" db="EMBL/GenBank/DDBJ databases">
        <authorList>
            <person name="Waldvogel A.-M."/>
            <person name="Schoenle A."/>
        </authorList>
    </citation>
    <scope>NUCLEOTIDE SEQUENCE [LARGE SCALE GENOMIC DNA]</scope>
</reference>
<dbReference type="SUPFAM" id="SSF52047">
    <property type="entry name" value="RNI-like"/>
    <property type="match status" value="1"/>
</dbReference>
<feature type="compositionally biased region" description="Basic and acidic residues" evidence="3">
    <location>
        <begin position="1033"/>
        <end position="1046"/>
    </location>
</feature>
<dbReference type="GO" id="GO:0005509">
    <property type="term" value="F:calcium ion binding"/>
    <property type="evidence" value="ECO:0007669"/>
    <property type="project" value="InterPro"/>
</dbReference>
<dbReference type="InterPro" id="IPR011009">
    <property type="entry name" value="Kinase-like_dom_sf"/>
</dbReference>
<dbReference type="Gene3D" id="1.20.58.80">
    <property type="entry name" value="Phosphotransferase system, lactose/cellobiose-type IIA subunit"/>
    <property type="match status" value="1"/>
</dbReference>
<dbReference type="Proteomes" id="UP001497482">
    <property type="component" value="Chromosome 12"/>
</dbReference>
<feature type="domain" description="Protein kinase" evidence="4">
    <location>
        <begin position="741"/>
        <end position="1267"/>
    </location>
</feature>
<evidence type="ECO:0000256" key="1">
    <source>
        <dbReference type="ARBA" id="ARBA00022614"/>
    </source>
</evidence>
<evidence type="ECO:0000313" key="7">
    <source>
        <dbReference type="Proteomes" id="UP001497482"/>
    </source>
</evidence>
<feature type="region of interest" description="Disordered" evidence="3">
    <location>
        <begin position="1"/>
        <end position="39"/>
    </location>
</feature>
<dbReference type="SMART" id="SM00368">
    <property type="entry name" value="LRR_RI"/>
    <property type="match status" value="8"/>
</dbReference>
<keyword evidence="7" id="KW-1185">Reference proteome</keyword>
<dbReference type="Gene3D" id="1.10.238.10">
    <property type="entry name" value="EF-hand"/>
    <property type="match status" value="1"/>
</dbReference>
<dbReference type="InterPro" id="IPR000719">
    <property type="entry name" value="Prot_kinase_dom"/>
</dbReference>
<feature type="region of interest" description="Disordered" evidence="3">
    <location>
        <begin position="1030"/>
        <end position="1081"/>
    </location>
</feature>
<dbReference type="InterPro" id="IPR002048">
    <property type="entry name" value="EF_hand_dom"/>
</dbReference>